<dbReference type="AlphaFoldDB" id="A0A1G1X2F9"/>
<feature type="transmembrane region" description="Helical" evidence="1">
    <location>
        <begin position="284"/>
        <end position="310"/>
    </location>
</feature>
<protein>
    <recommendedName>
        <fullName evidence="4">Glycosyltransferase RgtA/B/C/D-like domain-containing protein</fullName>
    </recommendedName>
</protein>
<evidence type="ECO:0000256" key="1">
    <source>
        <dbReference type="SAM" id="Phobius"/>
    </source>
</evidence>
<feature type="transmembrane region" description="Helical" evidence="1">
    <location>
        <begin position="30"/>
        <end position="50"/>
    </location>
</feature>
<dbReference type="Proteomes" id="UP000177528">
    <property type="component" value="Unassembled WGS sequence"/>
</dbReference>
<feature type="transmembrane region" description="Helical" evidence="1">
    <location>
        <begin position="382"/>
        <end position="401"/>
    </location>
</feature>
<reference evidence="2 3" key="1">
    <citation type="journal article" date="2016" name="Nat. Commun.">
        <title>Thousands of microbial genomes shed light on interconnected biogeochemical processes in an aquifer system.</title>
        <authorList>
            <person name="Anantharaman K."/>
            <person name="Brown C.T."/>
            <person name="Hug L.A."/>
            <person name="Sharon I."/>
            <person name="Castelle C.J."/>
            <person name="Probst A.J."/>
            <person name="Thomas B.C."/>
            <person name="Singh A."/>
            <person name="Wilkins M.J."/>
            <person name="Karaoz U."/>
            <person name="Brodie E.L."/>
            <person name="Williams K.H."/>
            <person name="Hubbard S.S."/>
            <person name="Banfield J.F."/>
        </authorList>
    </citation>
    <scope>NUCLEOTIDE SEQUENCE [LARGE SCALE GENOMIC DNA]</scope>
</reference>
<feature type="transmembrane region" description="Helical" evidence="1">
    <location>
        <begin position="454"/>
        <end position="479"/>
    </location>
</feature>
<dbReference type="EMBL" id="MHHR01000020">
    <property type="protein sequence ID" value="OGY34189.1"/>
    <property type="molecule type" value="Genomic_DNA"/>
</dbReference>
<feature type="transmembrane region" description="Helical" evidence="1">
    <location>
        <begin position="322"/>
        <end position="340"/>
    </location>
</feature>
<accession>A0A1G1X2F9</accession>
<feature type="transmembrane region" description="Helical" evidence="1">
    <location>
        <begin position="413"/>
        <end position="434"/>
    </location>
</feature>
<proteinExistence type="predicted"/>
<sequence length="595" mass="65069">MFELIIFAAAALFGSGVLFAHTRILTYIALAGALFQAQIMAASFIARAYLPTQDRDSVFLVAGIIFLTIWASLYKQWTSPYKTPGSGMRDAFVGIVLLLVLAGAYPIVKSNGFIGEEFVLHGFYNGDVVTFASLIQKSFDTTGLVTQNPFSGNGSLEYPTVLHGTFADFFTLLGIGKDWLYYLGIMTYAGIFFTIPLFFLLWDTIWPQPANPAERWFGVPSRVYIYALQALLTLFAIGISFDSFTYPQSHFFLMGLELAAIALFARSAVAIGTTQILSITTAGILAAILLLSNSVTGTVAAALAGILCFIRVFDKKRSVRERAIFLALGFCVLIAIKAAAVGRTELNNPHFSVSSAGEMIRAGLPVFAVLLASIFSLSRKQYIAIASLLVGVLGFVTFALSSRAIVTENASRFLYHSFLIGLPLLLPFIIQAIYSIRRELMLTLRPLSEVIAGWIGVVCILGILVLPVGISVGSTYLSLVKSEPYRINLATRTALWWLGDHATPQDVIITSPEAPYIVPLFTGVSVLRLHDYWLSAQDETMNDTVTAFSGDKDAQERVMQQGKYLVLNAANKDSWDTSKLKKVFEAPDAIVYNTQ</sequence>
<feature type="transmembrane region" description="Helical" evidence="1">
    <location>
        <begin position="251"/>
        <end position="272"/>
    </location>
</feature>
<keyword evidence="1" id="KW-1133">Transmembrane helix</keyword>
<evidence type="ECO:0000313" key="3">
    <source>
        <dbReference type="Proteomes" id="UP000177528"/>
    </source>
</evidence>
<feature type="transmembrane region" description="Helical" evidence="1">
    <location>
        <begin position="89"/>
        <end position="108"/>
    </location>
</feature>
<feature type="transmembrane region" description="Helical" evidence="1">
    <location>
        <begin position="222"/>
        <end position="239"/>
    </location>
</feature>
<organism evidence="2 3">
    <name type="scientific">Candidatus Andersenbacteria bacterium RIFCSPHIGHO2_12_FULL_45_11</name>
    <dbReference type="NCBI Taxonomy" id="1797281"/>
    <lineage>
        <taxon>Bacteria</taxon>
        <taxon>Candidatus Anderseniibacteriota</taxon>
    </lineage>
</organism>
<keyword evidence="1" id="KW-0472">Membrane</keyword>
<evidence type="ECO:0008006" key="4">
    <source>
        <dbReference type="Google" id="ProtNLM"/>
    </source>
</evidence>
<gene>
    <name evidence="2" type="ORF">A3D99_00525</name>
</gene>
<feature type="transmembrane region" description="Helical" evidence="1">
    <location>
        <begin position="179"/>
        <end position="202"/>
    </location>
</feature>
<evidence type="ECO:0000313" key="2">
    <source>
        <dbReference type="EMBL" id="OGY34189.1"/>
    </source>
</evidence>
<name>A0A1G1X2F9_9BACT</name>
<feature type="transmembrane region" description="Helical" evidence="1">
    <location>
        <begin position="57"/>
        <end position="77"/>
    </location>
</feature>
<keyword evidence="1" id="KW-0812">Transmembrane</keyword>
<comment type="caution">
    <text evidence="2">The sequence shown here is derived from an EMBL/GenBank/DDBJ whole genome shotgun (WGS) entry which is preliminary data.</text>
</comment>